<proteinExistence type="predicted"/>
<evidence type="ECO:0000313" key="2">
    <source>
        <dbReference type="Proteomes" id="UP000657574"/>
    </source>
</evidence>
<name>A0A917L227_9ACTN</name>
<gene>
    <name evidence="1" type="ORF">GCM10010121_054940</name>
</gene>
<comment type="caution">
    <text evidence="1">The sequence shown here is derived from an EMBL/GenBank/DDBJ whole genome shotgun (WGS) entry which is preliminary data.</text>
</comment>
<reference evidence="1" key="1">
    <citation type="journal article" date="2014" name="Int. J. Syst. Evol. Microbiol.">
        <title>Complete genome sequence of Corynebacterium casei LMG S-19264T (=DSM 44701T), isolated from a smear-ripened cheese.</title>
        <authorList>
            <consortium name="US DOE Joint Genome Institute (JGI-PGF)"/>
            <person name="Walter F."/>
            <person name="Albersmeier A."/>
            <person name="Kalinowski J."/>
            <person name="Ruckert C."/>
        </authorList>
    </citation>
    <scope>NUCLEOTIDE SEQUENCE</scope>
    <source>
        <strain evidence="1">JCM 3086</strain>
    </source>
</reference>
<dbReference type="Gene3D" id="3.40.50.300">
    <property type="entry name" value="P-loop containing nucleotide triphosphate hydrolases"/>
    <property type="match status" value="1"/>
</dbReference>
<organism evidence="1 2">
    <name type="scientific">Streptomyces brasiliensis</name>
    <dbReference type="NCBI Taxonomy" id="1954"/>
    <lineage>
        <taxon>Bacteria</taxon>
        <taxon>Bacillati</taxon>
        <taxon>Actinomycetota</taxon>
        <taxon>Actinomycetes</taxon>
        <taxon>Kitasatosporales</taxon>
        <taxon>Streptomycetaceae</taxon>
        <taxon>Streptomyces</taxon>
    </lineage>
</organism>
<dbReference type="EMBL" id="BMQA01000020">
    <property type="protein sequence ID" value="GGJ36735.1"/>
    <property type="molecule type" value="Genomic_DNA"/>
</dbReference>
<dbReference type="InterPro" id="IPR027417">
    <property type="entry name" value="P-loop_NTPase"/>
</dbReference>
<sequence length="463" mass="52453">MLARLPSRYEDLDPAFRGRLRPNRQLLEQVQRAHASMQISGGIRFLPIFGRSGSGKSSAARELATHLPECKVVELSRAAIASESALLEELRAVDGYRNKAQLIIAVVDQFEERVAEKTAIPSQFVERLSLLDRGDLRQRPVLFLWLTTSREFQADLAAATSRNERILLSADFELSGPSRDEWPEIVEETFAFHNKNQPLADFEVLTSDVEGFSDKSPTIGAAIERVAEELASYTTKLHDISRYQVVMLWPVTDGLRITRVAGFTNARDGYKLDWNAFYRELNEDDRQTLPLSELNRARLYFDVRLVPIAAADLHPLCKDLDKDVVAPSRSYLDRLENSHFSSIIGETWDPSAFSPLRERDSERARRAREWYEGVTSQPTQLGRRIALCLRAIGFEAEHEQDIKTPHSRVRADVLVQRPGAQQDSVIVELKAYSTENTRPSSIKDAVRTTLKRHAQLAGFLARQ</sequence>
<keyword evidence="2" id="KW-1185">Reference proteome</keyword>
<reference evidence="1" key="2">
    <citation type="submission" date="2020-09" db="EMBL/GenBank/DDBJ databases">
        <authorList>
            <person name="Sun Q."/>
            <person name="Ohkuma M."/>
        </authorList>
    </citation>
    <scope>NUCLEOTIDE SEQUENCE</scope>
    <source>
        <strain evidence="1">JCM 3086</strain>
    </source>
</reference>
<dbReference type="Proteomes" id="UP000657574">
    <property type="component" value="Unassembled WGS sequence"/>
</dbReference>
<accession>A0A917L227</accession>
<dbReference type="AlphaFoldDB" id="A0A917L227"/>
<evidence type="ECO:0000313" key="1">
    <source>
        <dbReference type="EMBL" id="GGJ36735.1"/>
    </source>
</evidence>
<dbReference type="RefSeq" id="WP_189313939.1">
    <property type="nucleotide sequence ID" value="NZ_BMQA01000020.1"/>
</dbReference>
<protein>
    <submittedName>
        <fullName evidence="1">Uncharacterized protein</fullName>
    </submittedName>
</protein>
<dbReference type="SUPFAM" id="SSF52540">
    <property type="entry name" value="P-loop containing nucleoside triphosphate hydrolases"/>
    <property type="match status" value="1"/>
</dbReference>